<dbReference type="InterPro" id="IPR039298">
    <property type="entry name" value="ACOT13"/>
</dbReference>
<evidence type="ECO:0000256" key="2">
    <source>
        <dbReference type="ARBA" id="ARBA00022801"/>
    </source>
</evidence>
<sequence>MSEAPVVSDDNGLVEVTEGEWAGWWRWQGDPFEERAGPFYEKELDDGTMVTAFRGEPRHMNGAGFMHGGCLMTFADSAIFTIAREAMGGSHGVTLHLGADFLDPARVGQLIEARGEVVRAGGKTVFVQGLVTADGQPVLRLDGIIRKISGRRD</sequence>
<dbReference type="GO" id="GO:0047617">
    <property type="term" value="F:fatty acyl-CoA hydrolase activity"/>
    <property type="evidence" value="ECO:0007669"/>
    <property type="project" value="InterPro"/>
</dbReference>
<dbReference type="RefSeq" id="WP_047806186.1">
    <property type="nucleotide sequence ID" value="NZ_CP011805.1"/>
</dbReference>
<dbReference type="AlphaFoldDB" id="A0A0G3X940"/>
<dbReference type="PANTHER" id="PTHR21660">
    <property type="entry name" value="THIOESTERASE SUPERFAMILY MEMBER-RELATED"/>
    <property type="match status" value="1"/>
</dbReference>
<dbReference type="OrthoDB" id="5741080at2"/>
<organism evidence="4 5">
    <name type="scientific">Pelagerythrobacter marensis</name>
    <dbReference type="NCBI Taxonomy" id="543877"/>
    <lineage>
        <taxon>Bacteria</taxon>
        <taxon>Pseudomonadati</taxon>
        <taxon>Pseudomonadota</taxon>
        <taxon>Alphaproteobacteria</taxon>
        <taxon>Sphingomonadales</taxon>
        <taxon>Erythrobacteraceae</taxon>
        <taxon>Pelagerythrobacter</taxon>
    </lineage>
</organism>
<dbReference type="EMBL" id="CP011805">
    <property type="protein sequence ID" value="AKM07124.1"/>
    <property type="molecule type" value="Genomic_DNA"/>
</dbReference>
<name>A0A0G3X940_9SPHN</name>
<protein>
    <submittedName>
        <fullName evidence="4">Thioesterase</fullName>
    </submittedName>
</protein>
<dbReference type="Gene3D" id="3.10.129.10">
    <property type="entry name" value="Hotdog Thioesterase"/>
    <property type="match status" value="1"/>
</dbReference>
<keyword evidence="2" id="KW-0378">Hydrolase</keyword>
<feature type="domain" description="Thioesterase" evidence="3">
    <location>
        <begin position="64"/>
        <end position="136"/>
    </location>
</feature>
<dbReference type="PATRIC" id="fig|543877.4.peg.1064"/>
<dbReference type="SUPFAM" id="SSF54637">
    <property type="entry name" value="Thioesterase/thiol ester dehydrase-isomerase"/>
    <property type="match status" value="1"/>
</dbReference>
<accession>A0A0G3X940</accession>
<dbReference type="InterPro" id="IPR003736">
    <property type="entry name" value="PAAI_dom"/>
</dbReference>
<keyword evidence="5" id="KW-1185">Reference proteome</keyword>
<dbReference type="NCBIfam" id="TIGR00369">
    <property type="entry name" value="unchar_dom_1"/>
    <property type="match status" value="1"/>
</dbReference>
<dbReference type="Pfam" id="PF03061">
    <property type="entry name" value="4HBT"/>
    <property type="match status" value="1"/>
</dbReference>
<dbReference type="InterPro" id="IPR029069">
    <property type="entry name" value="HotDog_dom_sf"/>
</dbReference>
<gene>
    <name evidence="4" type="ORF">AM2010_1049</name>
</gene>
<evidence type="ECO:0000259" key="3">
    <source>
        <dbReference type="Pfam" id="PF03061"/>
    </source>
</evidence>
<reference evidence="4 5" key="1">
    <citation type="submission" date="2015-06" db="EMBL/GenBank/DDBJ databases">
        <authorList>
            <person name="Kim K.M."/>
        </authorList>
    </citation>
    <scope>NUCLEOTIDE SEQUENCE [LARGE SCALE GENOMIC DNA]</scope>
    <source>
        <strain evidence="4 5">KCTC 22370</strain>
    </source>
</reference>
<dbReference type="PANTHER" id="PTHR21660:SF1">
    <property type="entry name" value="ACYL-COENZYME A THIOESTERASE 13"/>
    <property type="match status" value="1"/>
</dbReference>
<proteinExistence type="inferred from homology"/>
<evidence type="ECO:0000313" key="4">
    <source>
        <dbReference type="EMBL" id="AKM07124.1"/>
    </source>
</evidence>
<dbReference type="Proteomes" id="UP000037643">
    <property type="component" value="Chromosome"/>
</dbReference>
<dbReference type="KEGG" id="amx:AM2010_1049"/>
<evidence type="ECO:0000313" key="5">
    <source>
        <dbReference type="Proteomes" id="UP000037643"/>
    </source>
</evidence>
<comment type="similarity">
    <text evidence="1">Belongs to the thioesterase PaaI family.</text>
</comment>
<evidence type="ECO:0000256" key="1">
    <source>
        <dbReference type="ARBA" id="ARBA00008324"/>
    </source>
</evidence>
<dbReference type="CDD" id="cd03443">
    <property type="entry name" value="PaaI_thioesterase"/>
    <property type="match status" value="1"/>
</dbReference>
<dbReference type="STRING" id="543877.AM2010_1049"/>
<dbReference type="InterPro" id="IPR006683">
    <property type="entry name" value="Thioestr_dom"/>
</dbReference>